<dbReference type="Proteomes" id="UP000092462">
    <property type="component" value="Unassembled WGS sequence"/>
</dbReference>
<dbReference type="PANTHER" id="PTHR24092:SF218">
    <property type="entry name" value="PHOSPHOLIPID-TRANSPORTING ATPASE"/>
    <property type="match status" value="1"/>
</dbReference>
<keyword evidence="2" id="KW-0479">Metal-binding</keyword>
<dbReference type="InterPro" id="IPR032630">
    <property type="entry name" value="P_typ_ATPase_c"/>
</dbReference>
<comment type="subcellular location">
    <subcellularLocation>
        <location evidence="1">Membrane</location>
        <topology evidence="1">Multi-pass membrane protein</topology>
    </subcellularLocation>
</comment>
<evidence type="ECO:0000259" key="4">
    <source>
        <dbReference type="Pfam" id="PF16212"/>
    </source>
</evidence>
<dbReference type="PANTHER" id="PTHR24092">
    <property type="entry name" value="PROBABLE PHOSPHOLIPID-TRANSPORTING ATPASE"/>
    <property type="match status" value="1"/>
</dbReference>
<keyword evidence="6" id="KW-1185">Reference proteome</keyword>
<dbReference type="VEuPathDB" id="VectorBase:PPAI000963"/>
<dbReference type="GO" id="GO:0045332">
    <property type="term" value="P:phospholipid translocation"/>
    <property type="evidence" value="ECO:0007669"/>
    <property type="project" value="TreeGrafter"/>
</dbReference>
<dbReference type="EMBL" id="AJVK01010060">
    <property type="status" value="NOT_ANNOTATED_CDS"/>
    <property type="molecule type" value="Genomic_DNA"/>
</dbReference>
<dbReference type="GO" id="GO:0005886">
    <property type="term" value="C:plasma membrane"/>
    <property type="evidence" value="ECO:0007669"/>
    <property type="project" value="TreeGrafter"/>
</dbReference>
<evidence type="ECO:0000256" key="1">
    <source>
        <dbReference type="ARBA" id="ARBA00004141"/>
    </source>
</evidence>
<accession>A0A1B0D0U1</accession>
<dbReference type="VEuPathDB" id="VectorBase:PPAPM1_006651"/>
<dbReference type="EMBL" id="AJVK01010061">
    <property type="status" value="NOT_ANNOTATED_CDS"/>
    <property type="molecule type" value="Genomic_DNA"/>
</dbReference>
<organism evidence="5 6">
    <name type="scientific">Phlebotomus papatasi</name>
    <name type="common">Sandfly</name>
    <dbReference type="NCBI Taxonomy" id="29031"/>
    <lineage>
        <taxon>Eukaryota</taxon>
        <taxon>Metazoa</taxon>
        <taxon>Ecdysozoa</taxon>
        <taxon>Arthropoda</taxon>
        <taxon>Hexapoda</taxon>
        <taxon>Insecta</taxon>
        <taxon>Pterygota</taxon>
        <taxon>Neoptera</taxon>
        <taxon>Endopterygota</taxon>
        <taxon>Diptera</taxon>
        <taxon>Nematocera</taxon>
        <taxon>Psychodoidea</taxon>
        <taxon>Psychodidae</taxon>
        <taxon>Phlebotomus</taxon>
        <taxon>Phlebotomus</taxon>
    </lineage>
</organism>
<dbReference type="EnsemblMetazoa" id="PPAI000963-RA">
    <property type="protein sequence ID" value="PPAI000963-PA"/>
    <property type="gene ID" value="PPAI000963"/>
</dbReference>
<evidence type="ECO:0000256" key="3">
    <source>
        <dbReference type="ARBA" id="ARBA00022842"/>
    </source>
</evidence>
<sequence length="284" mass="32487">MADVGVGISGQEGMQAVMASDFTLSRFRLLENLLLIHGFWCYDRLARMILYFFYKNATFVFLIFWYQLFCGFSGAVMIDQMYLMLYNLVFTSLPPLAIGVYDKCVPEDLLFSLPQLYRYGRLGKAYKPHTFWLVMLESLYQSLVIFFVAEATYWDSDIGIWQFGATIATSSLITMLLHCAIEIKSWTILHVLSIAISLGAFYVFSIFYNSVCVSCLGLPSSYWVIQTSMSTSTYWLISLLTAILAVLPNYTIRTFVATLWPDGGTKAILQKRRNERRGEDLLNL</sequence>
<reference evidence="5" key="1">
    <citation type="submission" date="2022-08" db="UniProtKB">
        <authorList>
            <consortium name="EnsemblMetazoa"/>
        </authorList>
    </citation>
    <scope>IDENTIFICATION</scope>
    <source>
        <strain evidence="5">Israel</strain>
    </source>
</reference>
<name>A0A1B0D0U1_PHLPP</name>
<dbReference type="Pfam" id="PF16212">
    <property type="entry name" value="PhoLip_ATPase_C"/>
    <property type="match status" value="1"/>
</dbReference>
<dbReference type="GO" id="GO:0046872">
    <property type="term" value="F:metal ion binding"/>
    <property type="evidence" value="ECO:0007669"/>
    <property type="project" value="UniProtKB-KW"/>
</dbReference>
<feature type="domain" description="P-type ATPase C-terminal" evidence="4">
    <location>
        <begin position="17"/>
        <end position="261"/>
    </location>
</feature>
<evidence type="ECO:0000313" key="5">
    <source>
        <dbReference type="EnsemblMetazoa" id="PPAI000963-PA"/>
    </source>
</evidence>
<evidence type="ECO:0000256" key="2">
    <source>
        <dbReference type="ARBA" id="ARBA00022723"/>
    </source>
</evidence>
<dbReference type="SUPFAM" id="SSF81665">
    <property type="entry name" value="Calcium ATPase, transmembrane domain M"/>
    <property type="match status" value="1"/>
</dbReference>
<keyword evidence="3" id="KW-0460">Magnesium</keyword>
<protein>
    <recommendedName>
        <fullName evidence="4">P-type ATPase C-terminal domain-containing protein</fullName>
    </recommendedName>
</protein>
<dbReference type="GO" id="GO:0140326">
    <property type="term" value="F:ATPase-coupled intramembrane lipid transporter activity"/>
    <property type="evidence" value="ECO:0007669"/>
    <property type="project" value="TreeGrafter"/>
</dbReference>
<dbReference type="AlphaFoldDB" id="A0A1B0D0U1"/>
<dbReference type="InterPro" id="IPR023298">
    <property type="entry name" value="ATPase_P-typ_TM_dom_sf"/>
</dbReference>
<evidence type="ECO:0000313" key="6">
    <source>
        <dbReference type="Proteomes" id="UP000092462"/>
    </source>
</evidence>
<proteinExistence type="predicted"/>